<dbReference type="AlphaFoldDB" id="A0A7S0X0K7"/>
<feature type="compositionally biased region" description="Polar residues" evidence="3">
    <location>
        <begin position="1"/>
        <end position="21"/>
    </location>
</feature>
<sequence>MHTLNSRNLNTTLRPATSSVAAPTGLSRVHARRRCPAPRVQDDKAAELAASGWAKEQATTVIDRTPAVPVLSTVDALKTRLIAAVASLDRGVAANVREAKEVDELVQQLEAAAGPVSLVGQSLEQLAGTWRLLYTSGFNTGSLGGRRPGPPAALFPAVLGQVFQRINPETGHLDNIVEFLSPLPLPALPAPLGSGRTESAALRLTLRHDYEVQAPRTVQIVYEDTAAELVGSSMFASLPRFAFPQLPDPLKPPKNFRSATFDVVFLDANMRVTRGDRGELRLYIRDADAAVPLA</sequence>
<reference evidence="5" key="1">
    <citation type="submission" date="2021-01" db="EMBL/GenBank/DDBJ databases">
        <authorList>
            <person name="Corre E."/>
            <person name="Pelletier E."/>
            <person name="Niang G."/>
            <person name="Scheremetjew M."/>
            <person name="Finn R."/>
            <person name="Kale V."/>
            <person name="Holt S."/>
            <person name="Cochrane G."/>
            <person name="Meng A."/>
            <person name="Brown T."/>
            <person name="Cohen L."/>
        </authorList>
    </citation>
    <scope>NUCLEOTIDE SEQUENCE</scope>
    <source>
        <strain evidence="5">SAG 11-49</strain>
    </source>
</reference>
<keyword evidence="2" id="KW-0934">Plastid</keyword>
<name>A0A7S0X0K7_9CHLO</name>
<accession>A0A7S0X0K7</accession>
<evidence type="ECO:0000256" key="1">
    <source>
        <dbReference type="ARBA" id="ARBA00004474"/>
    </source>
</evidence>
<dbReference type="InterPro" id="IPR039633">
    <property type="entry name" value="PAP"/>
</dbReference>
<protein>
    <recommendedName>
        <fullName evidence="4">Plastid lipid-associated protein/fibrillin conserved domain-containing protein</fullName>
    </recommendedName>
</protein>
<evidence type="ECO:0000256" key="2">
    <source>
        <dbReference type="ARBA" id="ARBA00022640"/>
    </source>
</evidence>
<dbReference type="PANTHER" id="PTHR31906">
    <property type="entry name" value="PLASTID-LIPID-ASSOCIATED PROTEIN 4, CHLOROPLASTIC-RELATED"/>
    <property type="match status" value="1"/>
</dbReference>
<evidence type="ECO:0000256" key="3">
    <source>
        <dbReference type="SAM" id="MobiDB-lite"/>
    </source>
</evidence>
<feature type="region of interest" description="Disordered" evidence="3">
    <location>
        <begin position="1"/>
        <end position="27"/>
    </location>
</feature>
<proteinExistence type="predicted"/>
<evidence type="ECO:0000313" key="5">
    <source>
        <dbReference type="EMBL" id="CAD8694654.1"/>
    </source>
</evidence>
<gene>
    <name evidence="5" type="ORF">CLEI1391_LOCUS18837</name>
</gene>
<evidence type="ECO:0000259" key="4">
    <source>
        <dbReference type="Pfam" id="PF04755"/>
    </source>
</evidence>
<comment type="subcellular location">
    <subcellularLocation>
        <location evidence="1">Plastid</location>
    </subcellularLocation>
</comment>
<feature type="domain" description="Plastid lipid-associated protein/fibrillin conserved" evidence="4">
    <location>
        <begin position="76"/>
        <end position="281"/>
    </location>
</feature>
<dbReference type="GO" id="GO:0009536">
    <property type="term" value="C:plastid"/>
    <property type="evidence" value="ECO:0007669"/>
    <property type="project" value="UniProtKB-SubCell"/>
</dbReference>
<organism evidence="5">
    <name type="scientific">Chlamydomonas leiostraca</name>
    <dbReference type="NCBI Taxonomy" id="1034604"/>
    <lineage>
        <taxon>Eukaryota</taxon>
        <taxon>Viridiplantae</taxon>
        <taxon>Chlorophyta</taxon>
        <taxon>core chlorophytes</taxon>
        <taxon>Chlorophyceae</taxon>
        <taxon>CS clade</taxon>
        <taxon>Chlamydomonadales</taxon>
        <taxon>Chlamydomonadaceae</taxon>
        <taxon>Chlamydomonas</taxon>
    </lineage>
</organism>
<dbReference type="EMBL" id="HBFB01033591">
    <property type="protein sequence ID" value="CAD8694654.1"/>
    <property type="molecule type" value="Transcribed_RNA"/>
</dbReference>
<dbReference type="Pfam" id="PF04755">
    <property type="entry name" value="PAP_fibrillin"/>
    <property type="match status" value="1"/>
</dbReference>
<dbReference type="InterPro" id="IPR006843">
    <property type="entry name" value="PAP/fibrillin_dom"/>
</dbReference>